<dbReference type="Proteomes" id="UP000264693">
    <property type="component" value="Chromosome"/>
</dbReference>
<evidence type="ECO:0000313" key="5">
    <source>
        <dbReference type="EMBL" id="AXX87883.1"/>
    </source>
</evidence>
<keyword evidence="1" id="KW-0813">Transport</keyword>
<evidence type="ECO:0000313" key="6">
    <source>
        <dbReference type="EMBL" id="PHO15412.1"/>
    </source>
</evidence>
<dbReference type="SMART" id="SM00382">
    <property type="entry name" value="AAA"/>
    <property type="match status" value="1"/>
</dbReference>
<evidence type="ECO:0000313" key="7">
    <source>
        <dbReference type="Proteomes" id="UP000224740"/>
    </source>
</evidence>
<dbReference type="PANTHER" id="PTHR42939">
    <property type="entry name" value="ABC TRANSPORTER ATP-BINDING PROTEIN ALBC-RELATED"/>
    <property type="match status" value="1"/>
</dbReference>
<dbReference type="Gene3D" id="3.40.50.300">
    <property type="entry name" value="P-loop containing nucleotide triphosphate hydrolases"/>
    <property type="match status" value="1"/>
</dbReference>
<evidence type="ECO:0000313" key="8">
    <source>
        <dbReference type="Proteomes" id="UP000264693"/>
    </source>
</evidence>
<dbReference type="AlphaFoldDB" id="A0A347TMQ5"/>
<dbReference type="PROSITE" id="PS50893">
    <property type="entry name" value="ABC_TRANSPORTER_2"/>
    <property type="match status" value="1"/>
</dbReference>
<organism evidence="5 8">
    <name type="scientific">Malaciobacter marinus</name>
    <dbReference type="NCBI Taxonomy" id="505249"/>
    <lineage>
        <taxon>Bacteria</taxon>
        <taxon>Pseudomonadati</taxon>
        <taxon>Campylobacterota</taxon>
        <taxon>Epsilonproteobacteria</taxon>
        <taxon>Campylobacterales</taxon>
        <taxon>Arcobacteraceae</taxon>
        <taxon>Malaciobacter</taxon>
    </lineage>
</organism>
<keyword evidence="7" id="KW-1185">Reference proteome</keyword>
<sequence length="212" mass="24299">MIKIENLTKKFLEQKSLNNISLELELGEKIIIMGQNGAGKTTLIRTILGQYLPTTGNIRIEGKDPFNDRINTLSLIGFVPQLPPPIKLTVEELIYYANKSSNVEKKLVLELCKELELDLDSHLNKVFFKLSGGMKQKLLIAIAIAKNPKIFIFDEPTANLDPKGRNRFYELIKKYNENKLMIFISHRIDEVSHIVNRKIEMDLGKVVYDEKN</sequence>
<gene>
    <name evidence="5" type="primary">nosF</name>
    <name evidence="5" type="ORF">AMRN_2171</name>
    <name evidence="6" type="ORF">CPH92_07060</name>
</gene>
<reference evidence="7" key="1">
    <citation type="submission" date="2017-09" db="EMBL/GenBank/DDBJ databases">
        <title>Arcobacter canalis sp. nov., a new species isolated from a water canal contaminated with urban sewage.</title>
        <authorList>
            <person name="Perez-Cataluna A."/>
            <person name="Salas-Masso N."/>
            <person name="Figueras M.J."/>
        </authorList>
    </citation>
    <scope>NUCLEOTIDE SEQUENCE [LARGE SCALE GENOMIC DNA]</scope>
    <source>
        <strain evidence="7">CECT 7727</strain>
    </source>
</reference>
<dbReference type="EMBL" id="CP032101">
    <property type="protein sequence ID" value="AXX87883.1"/>
    <property type="molecule type" value="Genomic_DNA"/>
</dbReference>
<dbReference type="CDD" id="cd03230">
    <property type="entry name" value="ABC_DR_subfamily_A"/>
    <property type="match status" value="1"/>
</dbReference>
<evidence type="ECO:0000259" key="4">
    <source>
        <dbReference type="PROSITE" id="PS50893"/>
    </source>
</evidence>
<reference evidence="5 8" key="3">
    <citation type="submission" date="2018-08" db="EMBL/GenBank/DDBJ databases">
        <title>Complete genome of the Arcobacter marinus type strain JCM 15502.</title>
        <authorList>
            <person name="Miller W.G."/>
            <person name="Yee E."/>
            <person name="Huynh S."/>
            <person name="Parker C.T."/>
        </authorList>
    </citation>
    <scope>NUCLEOTIDE SEQUENCE [LARGE SCALE GENOMIC DNA]</scope>
    <source>
        <strain evidence="5 8">JCM 15502</strain>
    </source>
</reference>
<dbReference type="InterPro" id="IPR003439">
    <property type="entry name" value="ABC_transporter-like_ATP-bd"/>
</dbReference>
<dbReference type="InterPro" id="IPR027417">
    <property type="entry name" value="P-loop_NTPase"/>
</dbReference>
<evidence type="ECO:0000256" key="3">
    <source>
        <dbReference type="ARBA" id="ARBA00022840"/>
    </source>
</evidence>
<dbReference type="Pfam" id="PF00005">
    <property type="entry name" value="ABC_tran"/>
    <property type="match status" value="1"/>
</dbReference>
<dbReference type="PANTHER" id="PTHR42939:SF1">
    <property type="entry name" value="ABC TRANSPORTER ATP-BINDING PROTEIN ALBC-RELATED"/>
    <property type="match status" value="1"/>
</dbReference>
<proteinExistence type="predicted"/>
<protein>
    <submittedName>
        <fullName evidence="6">ABC transporter ATP-binding protein</fullName>
    </submittedName>
    <submittedName>
        <fullName evidence="5">Copper ABC transporter NosDFY, putative ATP-binding protein NosF</fullName>
    </submittedName>
</protein>
<dbReference type="InterPro" id="IPR051782">
    <property type="entry name" value="ABC_Transporter_VariousFunc"/>
</dbReference>
<evidence type="ECO:0000256" key="1">
    <source>
        <dbReference type="ARBA" id="ARBA00022448"/>
    </source>
</evidence>
<accession>A0A347TMQ5</accession>
<dbReference type="SUPFAM" id="SSF52540">
    <property type="entry name" value="P-loop containing nucleoside triphosphate hydrolases"/>
    <property type="match status" value="1"/>
</dbReference>
<dbReference type="EMBL" id="NXAO01000028">
    <property type="protein sequence ID" value="PHO15412.1"/>
    <property type="molecule type" value="Genomic_DNA"/>
</dbReference>
<evidence type="ECO:0000256" key="2">
    <source>
        <dbReference type="ARBA" id="ARBA00022741"/>
    </source>
</evidence>
<feature type="domain" description="ABC transporter" evidence="4">
    <location>
        <begin position="2"/>
        <end position="212"/>
    </location>
</feature>
<dbReference type="Proteomes" id="UP000224740">
    <property type="component" value="Unassembled WGS sequence"/>
</dbReference>
<keyword evidence="2" id="KW-0547">Nucleotide-binding</keyword>
<reference evidence="6" key="2">
    <citation type="submission" date="2017-09" db="EMBL/GenBank/DDBJ databases">
        <authorList>
            <person name="Perez-Cataluna A."/>
            <person name="Figueras M.J."/>
            <person name="Salas-Masso N."/>
        </authorList>
    </citation>
    <scope>NUCLEOTIDE SEQUENCE</scope>
    <source>
        <strain evidence="6">CECT 7727</strain>
    </source>
</reference>
<dbReference type="KEGG" id="amar:AMRN_2171"/>
<dbReference type="InterPro" id="IPR017871">
    <property type="entry name" value="ABC_transporter-like_CS"/>
</dbReference>
<dbReference type="GO" id="GO:0005524">
    <property type="term" value="F:ATP binding"/>
    <property type="evidence" value="ECO:0007669"/>
    <property type="project" value="UniProtKB-KW"/>
</dbReference>
<dbReference type="RefSeq" id="WP_099311038.1">
    <property type="nucleotide sequence ID" value="NZ_CP032101.1"/>
</dbReference>
<dbReference type="PROSITE" id="PS00211">
    <property type="entry name" value="ABC_TRANSPORTER_1"/>
    <property type="match status" value="1"/>
</dbReference>
<keyword evidence="3 5" id="KW-0067">ATP-binding</keyword>
<name>A0A347TMQ5_9BACT</name>
<dbReference type="InterPro" id="IPR003593">
    <property type="entry name" value="AAA+_ATPase"/>
</dbReference>
<dbReference type="GO" id="GO:0016887">
    <property type="term" value="F:ATP hydrolysis activity"/>
    <property type="evidence" value="ECO:0007669"/>
    <property type="project" value="InterPro"/>
</dbReference>